<reference evidence="4 5" key="1">
    <citation type="submission" date="2013-11" db="EMBL/GenBank/DDBJ databases">
        <title>Genome sequencing of Stegodyphus mimosarum.</title>
        <authorList>
            <person name="Bechsgaard J."/>
        </authorList>
    </citation>
    <scope>NUCLEOTIDE SEQUENCE [LARGE SCALE GENOMIC DNA]</scope>
</reference>
<dbReference type="Pfam" id="PF03221">
    <property type="entry name" value="HTH_Tnp_Tc5"/>
    <property type="match status" value="1"/>
</dbReference>
<keyword evidence="5" id="KW-1185">Reference proteome</keyword>
<evidence type="ECO:0000259" key="3">
    <source>
        <dbReference type="PROSITE" id="PS51253"/>
    </source>
</evidence>
<dbReference type="AlphaFoldDB" id="A0A087U044"/>
<dbReference type="InterPro" id="IPR006600">
    <property type="entry name" value="HTH_CenpB_DNA-bd_dom"/>
</dbReference>
<evidence type="ECO:0000256" key="1">
    <source>
        <dbReference type="ARBA" id="ARBA00004123"/>
    </source>
</evidence>
<proteinExistence type="predicted"/>
<dbReference type="OrthoDB" id="7790597at2759"/>
<accession>A0A087U044</accession>
<dbReference type="Proteomes" id="UP000054359">
    <property type="component" value="Unassembled WGS sequence"/>
</dbReference>
<dbReference type="InterPro" id="IPR009057">
    <property type="entry name" value="Homeodomain-like_sf"/>
</dbReference>
<keyword evidence="2" id="KW-0238">DNA-binding</keyword>
<gene>
    <name evidence="4" type="ORF">X975_10102</name>
</gene>
<evidence type="ECO:0000313" key="5">
    <source>
        <dbReference type="Proteomes" id="UP000054359"/>
    </source>
</evidence>
<dbReference type="SUPFAM" id="SSF46689">
    <property type="entry name" value="Homeodomain-like"/>
    <property type="match status" value="1"/>
</dbReference>
<dbReference type="EMBL" id="KK117538">
    <property type="protein sequence ID" value="KFM70733.1"/>
    <property type="molecule type" value="Genomic_DNA"/>
</dbReference>
<sequence>MWVIDKRNFGISVSTKMIINEAKGFAEKHGNQNFSGSEGWCYRFMKRQGLSMRTKTTIAQKSEQIMKKKYEHFISLL</sequence>
<evidence type="ECO:0000256" key="2">
    <source>
        <dbReference type="ARBA" id="ARBA00023125"/>
    </source>
</evidence>
<dbReference type="GO" id="GO:0003677">
    <property type="term" value="F:DNA binding"/>
    <property type="evidence" value="ECO:0007669"/>
    <property type="project" value="UniProtKB-KW"/>
</dbReference>
<evidence type="ECO:0000313" key="4">
    <source>
        <dbReference type="EMBL" id="KFM70733.1"/>
    </source>
</evidence>
<organism evidence="4 5">
    <name type="scientific">Stegodyphus mimosarum</name>
    <name type="common">African social velvet spider</name>
    <dbReference type="NCBI Taxonomy" id="407821"/>
    <lineage>
        <taxon>Eukaryota</taxon>
        <taxon>Metazoa</taxon>
        <taxon>Ecdysozoa</taxon>
        <taxon>Arthropoda</taxon>
        <taxon>Chelicerata</taxon>
        <taxon>Arachnida</taxon>
        <taxon>Araneae</taxon>
        <taxon>Araneomorphae</taxon>
        <taxon>Entelegynae</taxon>
        <taxon>Eresoidea</taxon>
        <taxon>Eresidae</taxon>
        <taxon>Stegodyphus</taxon>
    </lineage>
</organism>
<feature type="domain" description="HTH CENPB-type" evidence="3">
    <location>
        <begin position="1"/>
        <end position="54"/>
    </location>
</feature>
<comment type="subcellular location">
    <subcellularLocation>
        <location evidence="1">Nucleus</location>
    </subcellularLocation>
</comment>
<feature type="non-terminal residue" evidence="4">
    <location>
        <position position="77"/>
    </location>
</feature>
<protein>
    <recommendedName>
        <fullName evidence="3">HTH CENPB-type domain-containing protein</fullName>
    </recommendedName>
</protein>
<dbReference type="Gene3D" id="1.10.10.60">
    <property type="entry name" value="Homeodomain-like"/>
    <property type="match status" value="1"/>
</dbReference>
<name>A0A087U044_STEMI</name>
<dbReference type="PROSITE" id="PS51253">
    <property type="entry name" value="HTH_CENPB"/>
    <property type="match status" value="1"/>
</dbReference>
<dbReference type="GO" id="GO:0005634">
    <property type="term" value="C:nucleus"/>
    <property type="evidence" value="ECO:0007669"/>
    <property type="project" value="UniProtKB-SubCell"/>
</dbReference>